<evidence type="ECO:0000313" key="11">
    <source>
        <dbReference type="Proteomes" id="UP000886841"/>
    </source>
</evidence>
<keyword evidence="7 8" id="KW-0472">Membrane</keyword>
<keyword evidence="4 8" id="KW-1003">Cell membrane</keyword>
<keyword evidence="3 8" id="KW-0813">Transport</keyword>
<evidence type="ECO:0000256" key="6">
    <source>
        <dbReference type="ARBA" id="ARBA00022989"/>
    </source>
</evidence>
<evidence type="ECO:0000256" key="8">
    <source>
        <dbReference type="PIRNR" id="PIRNR037778"/>
    </source>
</evidence>
<dbReference type="GO" id="GO:0032217">
    <property type="term" value="F:riboflavin transmembrane transporter activity"/>
    <property type="evidence" value="ECO:0007669"/>
    <property type="project" value="UniProtKB-UniRule"/>
</dbReference>
<feature type="transmembrane region" description="Helical" evidence="9">
    <location>
        <begin position="169"/>
        <end position="197"/>
    </location>
</feature>
<dbReference type="GO" id="GO:0005886">
    <property type="term" value="C:plasma membrane"/>
    <property type="evidence" value="ECO:0007669"/>
    <property type="project" value="UniProtKB-SubCell"/>
</dbReference>
<organism evidence="10 11">
    <name type="scientific">Candidatus Egerieimonas intestinavium</name>
    <dbReference type="NCBI Taxonomy" id="2840777"/>
    <lineage>
        <taxon>Bacteria</taxon>
        <taxon>Bacillati</taxon>
        <taxon>Bacillota</taxon>
        <taxon>Clostridia</taxon>
        <taxon>Lachnospirales</taxon>
        <taxon>Lachnospiraceae</taxon>
        <taxon>Lachnospiraceae incertae sedis</taxon>
        <taxon>Candidatus Egerieimonas</taxon>
    </lineage>
</organism>
<feature type="transmembrane region" description="Helical" evidence="9">
    <location>
        <begin position="92"/>
        <end position="109"/>
    </location>
</feature>
<evidence type="ECO:0000256" key="3">
    <source>
        <dbReference type="ARBA" id="ARBA00022448"/>
    </source>
</evidence>
<proteinExistence type="inferred from homology"/>
<dbReference type="PIRSF" id="PIRSF037778">
    <property type="entry name" value="UCP037778_transp_RibU"/>
    <property type="match status" value="1"/>
</dbReference>
<dbReference type="Gene3D" id="1.10.1760.20">
    <property type="match status" value="1"/>
</dbReference>
<reference evidence="10" key="1">
    <citation type="submission" date="2020-10" db="EMBL/GenBank/DDBJ databases">
        <authorList>
            <person name="Gilroy R."/>
        </authorList>
    </citation>
    <scope>NUCLEOTIDE SEQUENCE</scope>
    <source>
        <strain evidence="10">ChiSxjej1B13-7041</strain>
    </source>
</reference>
<evidence type="ECO:0000256" key="4">
    <source>
        <dbReference type="ARBA" id="ARBA00022475"/>
    </source>
</evidence>
<dbReference type="EMBL" id="DVHU01000020">
    <property type="protein sequence ID" value="HIR92270.1"/>
    <property type="molecule type" value="Genomic_DNA"/>
</dbReference>
<dbReference type="AlphaFoldDB" id="A0A9D1EHW0"/>
<protein>
    <recommendedName>
        <fullName evidence="8">Riboflavin transporter</fullName>
    </recommendedName>
</protein>
<reference evidence="10" key="2">
    <citation type="journal article" date="2021" name="PeerJ">
        <title>Extensive microbial diversity within the chicken gut microbiome revealed by metagenomics and culture.</title>
        <authorList>
            <person name="Gilroy R."/>
            <person name="Ravi A."/>
            <person name="Getino M."/>
            <person name="Pursley I."/>
            <person name="Horton D.L."/>
            <person name="Alikhan N.F."/>
            <person name="Baker D."/>
            <person name="Gharbi K."/>
            <person name="Hall N."/>
            <person name="Watson M."/>
            <person name="Adriaenssens E.M."/>
            <person name="Foster-Nyarko E."/>
            <person name="Jarju S."/>
            <person name="Secka A."/>
            <person name="Antonio M."/>
            <person name="Oren A."/>
            <person name="Chaudhuri R.R."/>
            <person name="La Ragione R."/>
            <person name="Hildebrand F."/>
            <person name="Pallen M.J."/>
        </authorList>
    </citation>
    <scope>NUCLEOTIDE SEQUENCE</scope>
    <source>
        <strain evidence="10">ChiSxjej1B13-7041</strain>
    </source>
</reference>
<gene>
    <name evidence="10" type="ORF">IAB98_02455</name>
</gene>
<comment type="function">
    <text evidence="8">Probably a riboflavin-binding protein that interacts with the energy-coupling factor (ECF) ABC-transporter complex.</text>
</comment>
<sequence length="208" mass="22161">MSEHVVKRTTDRTKVRTLAQVAMLGAAATVLMALDFPIPFLAPPFYQMDFSEIPVLVGAFAMGPMAGVAIEFLKVVLHMLLQGTSTAGVGDLANFLVGCAYMVPAAMIYRTKKTRGRALAGLALGTVIMVTVGCVMNAFVLLPAYAAAFQVPVESFIEMGTAINPAINSLFRFCLLAVGPFNLVKGLLTAAITLMIYKKISILLKGNL</sequence>
<evidence type="ECO:0000256" key="7">
    <source>
        <dbReference type="ARBA" id="ARBA00023136"/>
    </source>
</evidence>
<comment type="caution">
    <text evidence="10">The sequence shown here is derived from an EMBL/GenBank/DDBJ whole genome shotgun (WGS) entry which is preliminary data.</text>
</comment>
<evidence type="ECO:0000256" key="2">
    <source>
        <dbReference type="ARBA" id="ARBA00005540"/>
    </source>
</evidence>
<comment type="subcellular location">
    <subcellularLocation>
        <location evidence="1">Cell membrane</location>
        <topology evidence="1">Multi-pass membrane protein</topology>
    </subcellularLocation>
</comment>
<name>A0A9D1EHW0_9FIRM</name>
<dbReference type="InterPro" id="IPR025720">
    <property type="entry name" value="RibU"/>
</dbReference>
<keyword evidence="5 9" id="KW-0812">Transmembrane</keyword>
<keyword evidence="6 9" id="KW-1133">Transmembrane helix</keyword>
<feature type="transmembrane region" description="Helical" evidence="9">
    <location>
        <begin position="53"/>
        <end position="72"/>
    </location>
</feature>
<dbReference type="InterPro" id="IPR024529">
    <property type="entry name" value="ECF_trnsprt_substrate-spec"/>
</dbReference>
<evidence type="ECO:0000256" key="9">
    <source>
        <dbReference type="SAM" id="Phobius"/>
    </source>
</evidence>
<evidence type="ECO:0000256" key="5">
    <source>
        <dbReference type="ARBA" id="ARBA00022692"/>
    </source>
</evidence>
<dbReference type="Pfam" id="PF12822">
    <property type="entry name" value="ECF_trnsprt"/>
    <property type="match status" value="1"/>
</dbReference>
<comment type="similarity">
    <text evidence="2 8">Belongs to the prokaryotic riboflavin transporter (P-RFT) (TC 2.A.87) family.</text>
</comment>
<evidence type="ECO:0000256" key="1">
    <source>
        <dbReference type="ARBA" id="ARBA00004651"/>
    </source>
</evidence>
<dbReference type="PANTHER" id="PTHR38438:SF1">
    <property type="entry name" value="RIBOFLAVIN TRANSPORTER RIBU"/>
    <property type="match status" value="1"/>
</dbReference>
<evidence type="ECO:0000313" key="10">
    <source>
        <dbReference type="EMBL" id="HIR92270.1"/>
    </source>
</evidence>
<dbReference type="PANTHER" id="PTHR38438">
    <property type="entry name" value="RIBOFLAVIN TRANSPORTER RIBU"/>
    <property type="match status" value="1"/>
</dbReference>
<feature type="transmembrane region" description="Helical" evidence="9">
    <location>
        <begin position="121"/>
        <end position="149"/>
    </location>
</feature>
<accession>A0A9D1EHW0</accession>
<feature type="transmembrane region" description="Helical" evidence="9">
    <location>
        <begin position="20"/>
        <end position="41"/>
    </location>
</feature>
<dbReference type="Proteomes" id="UP000886841">
    <property type="component" value="Unassembled WGS sequence"/>
</dbReference>